<dbReference type="AlphaFoldDB" id="A0AA46TJU7"/>
<gene>
    <name evidence="1" type="ORF">L0C25_05920</name>
</gene>
<proteinExistence type="predicted"/>
<organism evidence="1 2">
    <name type="scientific">Solicola gregarius</name>
    <dbReference type="NCBI Taxonomy" id="2908642"/>
    <lineage>
        <taxon>Bacteria</taxon>
        <taxon>Bacillati</taxon>
        <taxon>Actinomycetota</taxon>
        <taxon>Actinomycetes</taxon>
        <taxon>Propionibacteriales</taxon>
        <taxon>Nocardioidaceae</taxon>
        <taxon>Solicola</taxon>
    </lineage>
</organism>
<keyword evidence="2" id="KW-1185">Reference proteome</keyword>
<evidence type="ECO:0000313" key="1">
    <source>
        <dbReference type="EMBL" id="UYM06606.1"/>
    </source>
</evidence>
<reference evidence="1" key="1">
    <citation type="submission" date="2022-01" db="EMBL/GenBank/DDBJ databases">
        <title>Nocardioidaceae gen. sp. A5X3R13.</title>
        <authorList>
            <person name="Lopez Marin M.A."/>
            <person name="Uhlik O."/>
        </authorList>
    </citation>
    <scope>NUCLEOTIDE SEQUENCE</scope>
    <source>
        <strain evidence="1">A5X3R13</strain>
    </source>
</reference>
<name>A0AA46TJU7_9ACTN</name>
<dbReference type="Proteomes" id="UP001164390">
    <property type="component" value="Chromosome"/>
</dbReference>
<evidence type="ECO:0000313" key="2">
    <source>
        <dbReference type="Proteomes" id="UP001164390"/>
    </source>
</evidence>
<dbReference type="EMBL" id="CP094970">
    <property type="protein sequence ID" value="UYM06606.1"/>
    <property type="molecule type" value="Genomic_DNA"/>
</dbReference>
<dbReference type="KEGG" id="sgrg:L0C25_05920"/>
<sequence length="307" mass="34466">MSEPTARPDTPRRVRKRVMALHRSGDRPEAEYAALRAELDAVAAAERNLPWRQADILLDVHFRLNSRRVIRRLARVRRTCDNRGEPDRYERLWAKVQQLLGELTLSTHGYSPRLALRSPGDLWPQVGTVLDRLGAAGYPAFVNSGTLLGLVRGDGVIAHDDDVDLAVVLHADDADAAAYEWLELRRRLREDGLLDIEFDERALVHTKAASPDGLLIDLFPGWIGDGRLYLWPYSFGDVAVEDVLPLTAVAVDENSDLPGPARPEALLSANYGDDWRTPDPLFAFDWASAKERFSHFRDLVKNGYVAQ</sequence>
<accession>A0AA46TJU7</accession>
<dbReference type="RefSeq" id="WP_271635515.1">
    <property type="nucleotide sequence ID" value="NZ_CP094970.1"/>
</dbReference>
<evidence type="ECO:0008006" key="3">
    <source>
        <dbReference type="Google" id="ProtNLM"/>
    </source>
</evidence>
<protein>
    <recommendedName>
        <fullName evidence="3">LicD family protein</fullName>
    </recommendedName>
</protein>